<keyword evidence="1" id="KW-1133">Transmembrane helix</keyword>
<protein>
    <submittedName>
        <fullName evidence="2">Uncharacterized protein</fullName>
    </submittedName>
</protein>
<evidence type="ECO:0000313" key="3">
    <source>
        <dbReference type="Proteomes" id="UP001500416"/>
    </source>
</evidence>
<comment type="caution">
    <text evidence="2">The sequence shown here is derived from an EMBL/GenBank/DDBJ whole genome shotgun (WGS) entry which is preliminary data.</text>
</comment>
<feature type="transmembrane region" description="Helical" evidence="1">
    <location>
        <begin position="60"/>
        <end position="80"/>
    </location>
</feature>
<feature type="transmembrane region" description="Helical" evidence="1">
    <location>
        <begin position="87"/>
        <end position="111"/>
    </location>
</feature>
<keyword evidence="1" id="KW-0812">Transmembrane</keyword>
<feature type="transmembrane region" description="Helical" evidence="1">
    <location>
        <begin position="131"/>
        <end position="148"/>
    </location>
</feature>
<accession>A0ABP3EIG7</accession>
<organism evidence="2 3">
    <name type="scientific">Saccharothrix mutabilis subsp. mutabilis</name>
    <dbReference type="NCBI Taxonomy" id="66855"/>
    <lineage>
        <taxon>Bacteria</taxon>
        <taxon>Bacillati</taxon>
        <taxon>Actinomycetota</taxon>
        <taxon>Actinomycetes</taxon>
        <taxon>Pseudonocardiales</taxon>
        <taxon>Pseudonocardiaceae</taxon>
        <taxon>Saccharothrix</taxon>
    </lineage>
</organism>
<evidence type="ECO:0000256" key="1">
    <source>
        <dbReference type="SAM" id="Phobius"/>
    </source>
</evidence>
<evidence type="ECO:0000313" key="2">
    <source>
        <dbReference type="EMBL" id="GAA0264307.1"/>
    </source>
</evidence>
<sequence>MDRRVVGVVALVAAVPLAVVATFLPLYEQVWRFSPDGGMDLAHTSWAVSTSSGGVFGREALYGVPVVVAAALLLVGAVFVRVRWGRLVAFGGALLLVGAAWAVAQLAFGVLGEGQPVGEGLTIETELGSAVLVYGVACLVAVVGGVLVQERVVRAAPEGPVVYRVDEDDHTPPFGLALPPGGSGGER</sequence>
<gene>
    <name evidence="2" type="ORF">GCM10010492_76680</name>
</gene>
<feature type="transmembrane region" description="Helical" evidence="1">
    <location>
        <begin position="5"/>
        <end position="27"/>
    </location>
</feature>
<proteinExistence type="predicted"/>
<name>A0ABP3EIG7_9PSEU</name>
<keyword evidence="1" id="KW-0472">Membrane</keyword>
<keyword evidence="3" id="KW-1185">Reference proteome</keyword>
<dbReference type="Proteomes" id="UP001500416">
    <property type="component" value="Unassembled WGS sequence"/>
</dbReference>
<dbReference type="EMBL" id="BAAABU010000039">
    <property type="protein sequence ID" value="GAA0264307.1"/>
    <property type="molecule type" value="Genomic_DNA"/>
</dbReference>
<reference evidence="3" key="1">
    <citation type="journal article" date="2019" name="Int. J. Syst. Evol. Microbiol.">
        <title>The Global Catalogue of Microorganisms (GCM) 10K type strain sequencing project: providing services to taxonomists for standard genome sequencing and annotation.</title>
        <authorList>
            <consortium name="The Broad Institute Genomics Platform"/>
            <consortium name="The Broad Institute Genome Sequencing Center for Infectious Disease"/>
            <person name="Wu L."/>
            <person name="Ma J."/>
        </authorList>
    </citation>
    <scope>NUCLEOTIDE SEQUENCE [LARGE SCALE GENOMIC DNA]</scope>
    <source>
        <strain evidence="3">JCM 3380</strain>
    </source>
</reference>